<evidence type="ECO:0000313" key="1">
    <source>
        <dbReference type="EMBL" id="QDH87512.1"/>
    </source>
</evidence>
<proteinExistence type="predicted"/>
<name>A0A514D1N4_9VIRU</name>
<dbReference type="EMBL" id="MN033432">
    <property type="protein sequence ID" value="QDH87512.1"/>
    <property type="molecule type" value="Genomic_RNA"/>
</dbReference>
<gene>
    <name evidence="1" type="ORF">H2BulkLitter12351_000001</name>
</gene>
<accession>A0A514D1N4</accession>
<sequence>MPIKLTGELRYDTRGLPEGYDPHKFYEYRRETLVNSATGVESFAYKYIPWELLKSFAFAIDPVAAFKVAPMAITPANRTKVRLTASVTQKRNRMYRKTHFGWGQEVNYRNVSICWAPYYSFDSWVYSPADTPATQQDPLADTLHDTTSRTRLLGSPMGEFDLFKSFINSPPRYVSEIRRIDIRYYFGDVEASCTAVGGSQQKGSGSLETETVGFYPTGGTLSKGNLEYLRTSEISYCKSLCSRNLVSMLKDYSPKRREYAYFRNLAELRDLPRSIASLQNSLTSYYTLWHSLATQPSLRKRIFDLKVAASTIPNEYLSFHFGWRQTYNDLMDLLALPEKLLKKNDFLISRAGKPTTFRVTRDFPSSETAPLSFDYDTAGFEYERTSTSRLERTSQVRLVINAIFDFPKANVPRFRYEHFLERTGINPRITDIYNLIPWTWLVDWFTGFGNYVELIDNINQDQNLINWGLISCRTQGRLITDFQSKTYMVDDVYETPGAHVQTLSPNINRHTSILEYECHTRTDVATILDVKRTSVPSSLTGYQQSIIGALLLQRTEILGKNTFRVRS</sequence>
<organism evidence="1">
    <name type="scientific">Leviviridae sp</name>
    <dbReference type="NCBI Taxonomy" id="2027243"/>
    <lineage>
        <taxon>Viruses</taxon>
        <taxon>Riboviria</taxon>
        <taxon>Orthornavirae</taxon>
        <taxon>Lenarviricota</taxon>
        <taxon>Leviviricetes</taxon>
        <taxon>Norzivirales</taxon>
        <taxon>Fiersviridae</taxon>
    </lineage>
</organism>
<protein>
    <submittedName>
        <fullName evidence="1">Uncharacterized protein</fullName>
    </submittedName>
</protein>
<reference evidence="1" key="1">
    <citation type="submission" date="2019-05" db="EMBL/GenBank/DDBJ databases">
        <title>Metatranscriptomic reconstruction reveals RNA viruses with the potential to shape carbon cycling in soil.</title>
        <authorList>
            <person name="Starr E.P."/>
            <person name="Nuccio E."/>
            <person name="Pett-Ridge J."/>
            <person name="Banfield J.F."/>
            <person name="Firestone M.K."/>
        </authorList>
    </citation>
    <scope>NUCLEOTIDE SEQUENCE</scope>
    <source>
        <strain evidence="1">H2_Bulk_Litter_12_scaffold_351</strain>
    </source>
</reference>